<comment type="caution">
    <text evidence="4">The sequence shown here is derived from an EMBL/GenBank/DDBJ whole genome shotgun (WGS) entry which is preliminary data.</text>
</comment>
<feature type="chain" id="PRO_5036897651" description="YCII-related domain-containing protein" evidence="2">
    <location>
        <begin position="20"/>
        <end position="152"/>
    </location>
</feature>
<reference evidence="4" key="1">
    <citation type="submission" date="2020-12" db="EMBL/GenBank/DDBJ databases">
        <title>Bacterial novel species Flavobacterium sp. SE-1-e isolated from soil.</title>
        <authorList>
            <person name="Jung H.-Y."/>
        </authorList>
    </citation>
    <scope>NUCLEOTIDE SEQUENCE</scope>
    <source>
        <strain evidence="4">SE-1-e</strain>
    </source>
</reference>
<evidence type="ECO:0000259" key="3">
    <source>
        <dbReference type="Pfam" id="PF03795"/>
    </source>
</evidence>
<feature type="domain" description="YCII-related" evidence="3">
    <location>
        <begin position="54"/>
        <end position="131"/>
    </location>
</feature>
<dbReference type="Pfam" id="PF03795">
    <property type="entry name" value="YCII"/>
    <property type="match status" value="1"/>
</dbReference>
<keyword evidence="2" id="KW-0732">Signal</keyword>
<dbReference type="RefSeq" id="WP_200105102.1">
    <property type="nucleotide sequence ID" value="NZ_JAEHFV010000001.1"/>
</dbReference>
<dbReference type="InterPro" id="IPR011008">
    <property type="entry name" value="Dimeric_a/b-barrel"/>
</dbReference>
<protein>
    <recommendedName>
        <fullName evidence="3">YCII-related domain-containing protein</fullName>
    </recommendedName>
</protein>
<dbReference type="InterPro" id="IPR005545">
    <property type="entry name" value="YCII"/>
</dbReference>
<keyword evidence="5" id="KW-1185">Reference proteome</keyword>
<dbReference type="Proteomes" id="UP000609172">
    <property type="component" value="Unassembled WGS sequence"/>
</dbReference>
<dbReference type="EMBL" id="JAEHFV010000001">
    <property type="protein sequence ID" value="MBK0369198.1"/>
    <property type="molecule type" value="Genomic_DNA"/>
</dbReference>
<accession>A0A934UJ78</accession>
<name>A0A934UJ78_9FLAO</name>
<evidence type="ECO:0000256" key="1">
    <source>
        <dbReference type="ARBA" id="ARBA00007689"/>
    </source>
</evidence>
<dbReference type="Gene3D" id="3.30.70.1060">
    <property type="entry name" value="Dimeric alpha+beta barrel"/>
    <property type="match status" value="1"/>
</dbReference>
<dbReference type="SUPFAM" id="SSF54909">
    <property type="entry name" value="Dimeric alpha+beta barrel"/>
    <property type="match status" value="1"/>
</dbReference>
<feature type="signal peptide" evidence="2">
    <location>
        <begin position="1"/>
        <end position="19"/>
    </location>
</feature>
<gene>
    <name evidence="4" type="ORF">I5M07_05045</name>
</gene>
<sequence>MKNSILLALLLIFTVPIYSQEQKNSYDEALAKSLHADEDGMKNYVFCLLKAGNYTAASKDESQKLFKGHMATIYKLAQDKKLIITGSFMPNEKNYMGIFIFNVETIAEAEALVVNDPAIKAHLIDIELIPWVSSAALQEVTKIHPKIAKTKF</sequence>
<evidence type="ECO:0000256" key="2">
    <source>
        <dbReference type="SAM" id="SignalP"/>
    </source>
</evidence>
<dbReference type="AlphaFoldDB" id="A0A934UJ78"/>
<comment type="similarity">
    <text evidence="1">Belongs to the YciI family.</text>
</comment>
<evidence type="ECO:0000313" key="4">
    <source>
        <dbReference type="EMBL" id="MBK0369198.1"/>
    </source>
</evidence>
<evidence type="ECO:0000313" key="5">
    <source>
        <dbReference type="Proteomes" id="UP000609172"/>
    </source>
</evidence>
<proteinExistence type="inferred from homology"/>
<organism evidence="4 5">
    <name type="scientific">Flavobacterium agrisoli</name>
    <dbReference type="NCBI Taxonomy" id="2793066"/>
    <lineage>
        <taxon>Bacteria</taxon>
        <taxon>Pseudomonadati</taxon>
        <taxon>Bacteroidota</taxon>
        <taxon>Flavobacteriia</taxon>
        <taxon>Flavobacteriales</taxon>
        <taxon>Flavobacteriaceae</taxon>
        <taxon>Flavobacterium</taxon>
    </lineage>
</organism>